<sequence>TLSAALLASESFHLQSLNLPVSVQRLRIGKERVRISYATPLVPLYDIENLMDALFAVVEEIYNKKVIPAFIENKLEG</sequence>
<comment type="caution">
    <text evidence="1">The sequence shown here is derived from an EMBL/GenBank/DDBJ whole genome shotgun (WGS) entry which is preliminary data.</text>
</comment>
<protein>
    <submittedName>
        <fullName evidence="1">Uncharacterized protein</fullName>
    </submittedName>
</protein>
<proteinExistence type="predicted"/>
<reference evidence="1" key="1">
    <citation type="journal article" date="2014" name="Front. Microbiol.">
        <title>High frequency of phylogenetically diverse reductive dehalogenase-homologous genes in deep subseafloor sedimentary metagenomes.</title>
        <authorList>
            <person name="Kawai M."/>
            <person name="Futagami T."/>
            <person name="Toyoda A."/>
            <person name="Takaki Y."/>
            <person name="Nishi S."/>
            <person name="Hori S."/>
            <person name="Arai W."/>
            <person name="Tsubouchi T."/>
            <person name="Morono Y."/>
            <person name="Uchiyama I."/>
            <person name="Ito T."/>
            <person name="Fujiyama A."/>
            <person name="Inagaki F."/>
            <person name="Takami H."/>
        </authorList>
    </citation>
    <scope>NUCLEOTIDE SEQUENCE</scope>
    <source>
        <strain evidence="1">Expedition CK06-06</strain>
    </source>
</reference>
<gene>
    <name evidence="1" type="ORF">S01H4_61499</name>
</gene>
<dbReference type="EMBL" id="BART01036479">
    <property type="protein sequence ID" value="GAH11372.1"/>
    <property type="molecule type" value="Genomic_DNA"/>
</dbReference>
<name>X1CU75_9ZZZZ</name>
<accession>X1CU75</accession>
<evidence type="ECO:0000313" key="1">
    <source>
        <dbReference type="EMBL" id="GAH11372.1"/>
    </source>
</evidence>
<feature type="non-terminal residue" evidence="1">
    <location>
        <position position="1"/>
    </location>
</feature>
<organism evidence="1">
    <name type="scientific">marine sediment metagenome</name>
    <dbReference type="NCBI Taxonomy" id="412755"/>
    <lineage>
        <taxon>unclassified sequences</taxon>
        <taxon>metagenomes</taxon>
        <taxon>ecological metagenomes</taxon>
    </lineage>
</organism>
<dbReference type="AlphaFoldDB" id="X1CU75"/>